<dbReference type="OrthoDB" id="9782846at2"/>
<dbReference type="GO" id="GO:0015768">
    <property type="term" value="P:maltose transport"/>
    <property type="evidence" value="ECO:0007669"/>
    <property type="project" value="TreeGrafter"/>
</dbReference>
<dbReference type="AlphaFoldDB" id="A0A9X5BK12"/>
<evidence type="ECO:0000256" key="5">
    <source>
        <dbReference type="SAM" id="SignalP"/>
    </source>
</evidence>
<proteinExistence type="inferred from homology"/>
<evidence type="ECO:0000256" key="4">
    <source>
        <dbReference type="SAM" id="MobiDB-lite"/>
    </source>
</evidence>
<dbReference type="CDD" id="cd13585">
    <property type="entry name" value="PBP2_TMBP_like"/>
    <property type="match status" value="1"/>
</dbReference>
<protein>
    <submittedName>
        <fullName evidence="6">Sugar ABC transporter substrate-binding protein</fullName>
    </submittedName>
</protein>
<evidence type="ECO:0000313" key="7">
    <source>
        <dbReference type="Proteomes" id="UP001154420"/>
    </source>
</evidence>
<dbReference type="GO" id="GO:0042956">
    <property type="term" value="P:maltodextrin transmembrane transport"/>
    <property type="evidence" value="ECO:0007669"/>
    <property type="project" value="TreeGrafter"/>
</dbReference>
<feature type="region of interest" description="Disordered" evidence="4">
    <location>
        <begin position="22"/>
        <end position="62"/>
    </location>
</feature>
<dbReference type="PANTHER" id="PTHR30061:SF50">
    <property type="entry name" value="MALTOSE_MALTODEXTRIN-BINDING PERIPLASMIC PROTEIN"/>
    <property type="match status" value="1"/>
</dbReference>
<dbReference type="Gene3D" id="3.40.190.10">
    <property type="entry name" value="Periplasmic binding protein-like II"/>
    <property type="match status" value="1"/>
</dbReference>
<evidence type="ECO:0000256" key="2">
    <source>
        <dbReference type="ARBA" id="ARBA00022448"/>
    </source>
</evidence>
<organism evidence="6 7">
    <name type="scientific">Parablautia muri</name>
    <dbReference type="NCBI Taxonomy" id="2320879"/>
    <lineage>
        <taxon>Bacteria</taxon>
        <taxon>Bacillati</taxon>
        <taxon>Bacillota</taxon>
        <taxon>Clostridia</taxon>
        <taxon>Lachnospirales</taxon>
        <taxon>Lachnospiraceae</taxon>
        <taxon>Parablautia</taxon>
    </lineage>
</organism>
<keyword evidence="7" id="KW-1185">Reference proteome</keyword>
<dbReference type="GO" id="GO:0055052">
    <property type="term" value="C:ATP-binding cassette (ABC) transporter complex, substrate-binding subunit-containing"/>
    <property type="evidence" value="ECO:0007669"/>
    <property type="project" value="TreeGrafter"/>
</dbReference>
<keyword evidence="2" id="KW-0813">Transport</keyword>
<feature type="chain" id="PRO_5040938356" evidence="5">
    <location>
        <begin position="26"/>
        <end position="458"/>
    </location>
</feature>
<dbReference type="PROSITE" id="PS51257">
    <property type="entry name" value="PROKAR_LIPOPROTEIN"/>
    <property type="match status" value="1"/>
</dbReference>
<dbReference type="Pfam" id="PF01547">
    <property type="entry name" value="SBP_bac_1"/>
    <property type="match status" value="1"/>
</dbReference>
<reference evidence="6" key="1">
    <citation type="submission" date="2018-09" db="EMBL/GenBank/DDBJ databases">
        <title>Murine metabolic-syndrome-specific gut microbial biobank.</title>
        <authorList>
            <person name="Liu C."/>
        </authorList>
    </citation>
    <scope>NUCLEOTIDE SEQUENCE</scope>
    <source>
        <strain evidence="6">D42-62</strain>
    </source>
</reference>
<evidence type="ECO:0000313" key="6">
    <source>
        <dbReference type="EMBL" id="NBJ95057.1"/>
    </source>
</evidence>
<comment type="similarity">
    <text evidence="1">Belongs to the bacterial solute-binding protein 1 family.</text>
</comment>
<evidence type="ECO:0000256" key="1">
    <source>
        <dbReference type="ARBA" id="ARBA00008520"/>
    </source>
</evidence>
<keyword evidence="3 5" id="KW-0732">Signal</keyword>
<evidence type="ECO:0000256" key="3">
    <source>
        <dbReference type="ARBA" id="ARBA00022729"/>
    </source>
</evidence>
<dbReference type="SUPFAM" id="SSF53850">
    <property type="entry name" value="Periplasmic binding protein-like II"/>
    <property type="match status" value="1"/>
</dbReference>
<dbReference type="EMBL" id="QZDT01000062">
    <property type="protein sequence ID" value="NBJ95057.1"/>
    <property type="molecule type" value="Genomic_DNA"/>
</dbReference>
<dbReference type="Proteomes" id="UP001154420">
    <property type="component" value="Unassembled WGS sequence"/>
</dbReference>
<dbReference type="GO" id="GO:1901982">
    <property type="term" value="F:maltose binding"/>
    <property type="evidence" value="ECO:0007669"/>
    <property type="project" value="TreeGrafter"/>
</dbReference>
<sequence>MKKRNIITASVLAGAMLMTACSSGAGQTPTESESNTETENTDTSTAGAENASMEEADSASGETVEIVYTSRGNADEIKVYQQAVDAFNEAQSGVHVTFEALPSDGYDQALITQLAGGTAADVIFVGDTIINQLIKNGTIANLEDFMATDSSYAKVEDFDETVLNATRTEDGIWGLSVDCNPMVLYYSPAMFEELNIEDPQELFANGEWSWDKFDEICTTLKENGKYGLVQGGDNIRLYNWVFGNGGSIWDGDTYKFDDKAREAFHYVCDRIQDGRFVYGGTLPDGQGEDAMFMSKQAGFIAAGRWLTKTFHDEGIDFDYIPYPSKSGEQYSPAQICLGFLCVNVKSEHLEEAMQFLTYYCGTYGQEARITGVGTSVPSVKTLDDMLIESEVPAHLDHILKVRATGWASGTDEVKDTMFAGFADATKSVFEEAYVNGADPDEVIEKVEAKAAEVIAENQ</sequence>
<dbReference type="PANTHER" id="PTHR30061">
    <property type="entry name" value="MALTOSE-BINDING PERIPLASMIC PROTEIN"/>
    <property type="match status" value="1"/>
</dbReference>
<gene>
    <name evidence="6" type="ORF">D5281_21470</name>
</gene>
<dbReference type="RefSeq" id="WP_160562016.1">
    <property type="nucleotide sequence ID" value="NZ_QZDT01000062.1"/>
</dbReference>
<dbReference type="InterPro" id="IPR006059">
    <property type="entry name" value="SBP"/>
</dbReference>
<accession>A0A9X5BK12</accession>
<feature type="signal peptide" evidence="5">
    <location>
        <begin position="1"/>
        <end position="25"/>
    </location>
</feature>
<name>A0A9X5BK12_9FIRM</name>
<comment type="caution">
    <text evidence="6">The sequence shown here is derived from an EMBL/GenBank/DDBJ whole genome shotgun (WGS) entry which is preliminary data.</text>
</comment>